<dbReference type="NCBIfam" id="TIGR00071">
    <property type="entry name" value="hisT_truA"/>
    <property type="match status" value="1"/>
</dbReference>
<dbReference type="GO" id="GO:1990481">
    <property type="term" value="P:mRNA pseudouridine synthesis"/>
    <property type="evidence" value="ECO:0007669"/>
    <property type="project" value="TreeGrafter"/>
</dbReference>
<comment type="catalytic activity">
    <reaction evidence="4">
        <text>uridine(38/39/40) in tRNA = pseudouridine(38/39/40) in tRNA</text>
        <dbReference type="Rhea" id="RHEA:22376"/>
        <dbReference type="Rhea" id="RHEA-COMP:10085"/>
        <dbReference type="Rhea" id="RHEA-COMP:10087"/>
        <dbReference type="ChEBI" id="CHEBI:65314"/>
        <dbReference type="ChEBI" id="CHEBI:65315"/>
        <dbReference type="EC" id="5.4.99.12"/>
    </reaction>
</comment>
<dbReference type="InterPro" id="IPR020097">
    <property type="entry name" value="PsdUridine_synth_TruA_a/b_dom"/>
</dbReference>
<dbReference type="InterPro" id="IPR020095">
    <property type="entry name" value="PsdUridine_synth_TruA_C"/>
</dbReference>
<protein>
    <recommendedName>
        <fullName evidence="4">tRNA pseudouridine synthase</fullName>
        <ecNumber evidence="4">5.4.99.12</ecNumber>
    </recommendedName>
</protein>
<reference evidence="6 7" key="1">
    <citation type="journal article" date="2012" name="Nucleic Acids Res.">
        <title>Sequencing of the smallest Apicomplexan genome from the human pathogen Babesia microti.</title>
        <authorList>
            <person name="Cornillot E."/>
            <person name="Hadj-Kaddour K."/>
            <person name="Dassouli A."/>
            <person name="Noel B."/>
            <person name="Ranwez V."/>
            <person name="Vacherie B."/>
            <person name="Augagneur Y."/>
            <person name="Bres V."/>
            <person name="Duclos A."/>
            <person name="Randazzo S."/>
            <person name="Carcy B."/>
            <person name="Debierre-Grockiego F."/>
            <person name="Delbecq S."/>
            <person name="Moubri-Menage K."/>
            <person name="Shams-Eldin H."/>
            <person name="Usmani-Brown S."/>
            <person name="Bringaud F."/>
            <person name="Wincker P."/>
            <person name="Vivares C.P."/>
            <person name="Schwarz R.T."/>
            <person name="Schetters T.P."/>
            <person name="Krause P.J."/>
            <person name="Gorenflot A."/>
            <person name="Berry V."/>
            <person name="Barbe V."/>
            <person name="Ben Mamoun C."/>
        </authorList>
    </citation>
    <scope>NUCLEOTIDE SEQUENCE [LARGE SCALE GENOMIC DNA]</scope>
    <source>
        <strain evidence="6 7">RI</strain>
    </source>
</reference>
<dbReference type="InterPro" id="IPR020103">
    <property type="entry name" value="PsdUridine_synth_cat_dom_sf"/>
</dbReference>
<evidence type="ECO:0000256" key="3">
    <source>
        <dbReference type="ARBA" id="ARBA00023235"/>
    </source>
</evidence>
<proteinExistence type="inferred from homology"/>
<dbReference type="Gene3D" id="3.30.70.660">
    <property type="entry name" value="Pseudouridine synthase I, catalytic domain, C-terminal subdomain"/>
    <property type="match status" value="1"/>
</dbReference>
<name>A0A1N6LWB0_BABMR</name>
<evidence type="ECO:0000256" key="4">
    <source>
        <dbReference type="RuleBase" id="RU003792"/>
    </source>
</evidence>
<reference evidence="6 7" key="3">
    <citation type="journal article" date="2016" name="Sci. Rep.">
        <title>Genome-wide diversity and gene expression profiling of Babesia microti isolates identify polymorphic genes that mediate host-pathogen interactions.</title>
        <authorList>
            <person name="Silva J.C."/>
            <person name="Cornillot E."/>
            <person name="McCracken C."/>
            <person name="Usmani-Brown S."/>
            <person name="Dwivedi A."/>
            <person name="Ifeonu O.O."/>
            <person name="Crabtree J."/>
            <person name="Gotia H.T."/>
            <person name="Virji A.Z."/>
            <person name="Reynes C."/>
            <person name="Colinge J."/>
            <person name="Kumar V."/>
            <person name="Lawres L."/>
            <person name="Pazzi J.E."/>
            <person name="Pablo J.V."/>
            <person name="Hung C."/>
            <person name="Brancato J."/>
            <person name="Kumari P."/>
            <person name="Orvis J."/>
            <person name="Tretina K."/>
            <person name="Chibucos M."/>
            <person name="Ott S."/>
            <person name="Sadzewicz L."/>
            <person name="Sengamalay N."/>
            <person name="Shetty A.C."/>
            <person name="Su Q."/>
            <person name="Tallon L."/>
            <person name="Fraser C.M."/>
            <person name="Frutos R."/>
            <person name="Molina D.M."/>
            <person name="Krause P.J."/>
            <person name="Ben Mamoun C."/>
        </authorList>
    </citation>
    <scope>NUCLEOTIDE SEQUENCE [LARGE SCALE GENOMIC DNA]</scope>
    <source>
        <strain evidence="6 7">RI</strain>
    </source>
</reference>
<dbReference type="EMBL" id="FO082871">
    <property type="protein sequence ID" value="SIO73161.1"/>
    <property type="molecule type" value="Genomic_DNA"/>
</dbReference>
<dbReference type="GO" id="GO:0003723">
    <property type="term" value="F:RNA binding"/>
    <property type="evidence" value="ECO:0007669"/>
    <property type="project" value="InterPro"/>
</dbReference>
<dbReference type="HAMAP" id="MF_00171">
    <property type="entry name" value="TruA"/>
    <property type="match status" value="1"/>
</dbReference>
<evidence type="ECO:0000313" key="6">
    <source>
        <dbReference type="EMBL" id="SIO73161.1"/>
    </source>
</evidence>
<evidence type="ECO:0000259" key="5">
    <source>
        <dbReference type="Pfam" id="PF01416"/>
    </source>
</evidence>
<keyword evidence="2 4" id="KW-0819">tRNA processing</keyword>
<dbReference type="PANTHER" id="PTHR11142:SF5">
    <property type="entry name" value="TRNA PSEUDOURIDINE(38_39) SYNTHASE"/>
    <property type="match status" value="1"/>
</dbReference>
<dbReference type="RefSeq" id="XP_021337272.1">
    <property type="nucleotide sequence ID" value="XM_021483023.1"/>
</dbReference>
<dbReference type="EC" id="5.4.99.12" evidence="4"/>
<accession>A0A1N6LWB0</accession>
<reference evidence="6 7" key="2">
    <citation type="journal article" date="2013" name="PLoS ONE">
        <title>Whole genome mapping and re-organization of the nuclear and mitochondrial genomes of Babesia microti isolates.</title>
        <authorList>
            <person name="Cornillot E."/>
            <person name="Dassouli A."/>
            <person name="Garg A."/>
            <person name="Pachikara N."/>
            <person name="Randazzo S."/>
            <person name="Depoix D."/>
            <person name="Carcy B."/>
            <person name="Delbecq S."/>
            <person name="Frutos R."/>
            <person name="Silva J.C."/>
            <person name="Sutton R."/>
            <person name="Krause P.J."/>
            <person name="Mamoun C.B."/>
        </authorList>
    </citation>
    <scope>NUCLEOTIDE SEQUENCE [LARGE SCALE GENOMIC DNA]</scope>
    <source>
        <strain evidence="6 7">RI</strain>
    </source>
</reference>
<evidence type="ECO:0000313" key="7">
    <source>
        <dbReference type="Proteomes" id="UP000002899"/>
    </source>
</evidence>
<sequence>MTNGYTNEISGNKILVRYSYIGTNYHGSAYQKGVDTVESHLINALTKSGLIVDIYNCDYCKCSRTDKGVHARANYISLFALNNIPKLHLMNINRLNKYLPNDICITKIFPVHSTFSCRYDCKGRIYKYFFNSTNLKICEMAEAAQLFIGEHDFKLFSKRNRGLTKSTIKEITEFQIAAFASGLHVATIKARSFLWHQVRCMMGALIMIGSGQLTMQQLSDMLKLKSNVKCYLMAPADGLLLYDCLFDNIDPMEGDVTYFQDYFNRMNILHSVVNFIANGTNNDEINKDDRKLTLNI</sequence>
<dbReference type="PANTHER" id="PTHR11142">
    <property type="entry name" value="PSEUDOURIDYLATE SYNTHASE"/>
    <property type="match status" value="1"/>
</dbReference>
<dbReference type="GO" id="GO:0160147">
    <property type="term" value="F:tRNA pseudouridine(38-40) synthase activity"/>
    <property type="evidence" value="ECO:0007669"/>
    <property type="project" value="UniProtKB-EC"/>
</dbReference>
<dbReference type="SUPFAM" id="SSF55120">
    <property type="entry name" value="Pseudouridine synthase"/>
    <property type="match status" value="1"/>
</dbReference>
<feature type="domain" description="Pseudouridine synthase I TruA alpha/beta" evidence="5">
    <location>
        <begin position="143"/>
        <end position="247"/>
    </location>
</feature>
<organism evidence="6 7">
    <name type="scientific">Babesia microti (strain RI)</name>
    <dbReference type="NCBI Taxonomy" id="1133968"/>
    <lineage>
        <taxon>Eukaryota</taxon>
        <taxon>Sar</taxon>
        <taxon>Alveolata</taxon>
        <taxon>Apicomplexa</taxon>
        <taxon>Aconoidasida</taxon>
        <taxon>Piroplasmida</taxon>
        <taxon>Babesiidae</taxon>
        <taxon>Babesia</taxon>
    </lineage>
</organism>
<dbReference type="Proteomes" id="UP000002899">
    <property type="component" value="Chromosome I"/>
</dbReference>
<dbReference type="InterPro" id="IPR001406">
    <property type="entry name" value="PsdUridine_synth_TruA"/>
</dbReference>
<dbReference type="VEuPathDB" id="PiroplasmaDB:BMR1_01G00360"/>
<dbReference type="GO" id="GO:0031119">
    <property type="term" value="P:tRNA pseudouridine synthesis"/>
    <property type="evidence" value="ECO:0007669"/>
    <property type="project" value="TreeGrafter"/>
</dbReference>
<keyword evidence="3 4" id="KW-0413">Isomerase</keyword>
<dbReference type="GO" id="GO:0005634">
    <property type="term" value="C:nucleus"/>
    <property type="evidence" value="ECO:0007669"/>
    <property type="project" value="TreeGrafter"/>
</dbReference>
<dbReference type="OrthoDB" id="25767at2759"/>
<dbReference type="GeneID" id="24423153"/>
<dbReference type="InterPro" id="IPR020094">
    <property type="entry name" value="TruA/RsuA/RluB/E/F_N"/>
</dbReference>
<dbReference type="Gene3D" id="3.30.70.580">
    <property type="entry name" value="Pseudouridine synthase I, catalytic domain, N-terminal subdomain"/>
    <property type="match status" value="1"/>
</dbReference>
<keyword evidence="7" id="KW-1185">Reference proteome</keyword>
<dbReference type="KEGG" id="bmic:BMR1_01G00360"/>
<evidence type="ECO:0000256" key="1">
    <source>
        <dbReference type="ARBA" id="ARBA00009375"/>
    </source>
</evidence>
<dbReference type="AlphaFoldDB" id="A0A1N6LWB0"/>
<evidence type="ECO:0000256" key="2">
    <source>
        <dbReference type="ARBA" id="ARBA00022694"/>
    </source>
</evidence>
<comment type="similarity">
    <text evidence="1 4">Belongs to the tRNA pseudouridine synthase TruA family.</text>
</comment>
<dbReference type="Pfam" id="PF01416">
    <property type="entry name" value="PseudoU_synth_1"/>
    <property type="match status" value="1"/>
</dbReference>
<dbReference type="GO" id="GO:0005737">
    <property type="term" value="C:cytoplasm"/>
    <property type="evidence" value="ECO:0007669"/>
    <property type="project" value="TreeGrafter"/>
</dbReference>
<gene>
    <name evidence="6" type="ORF">BMR1_01G00360</name>
</gene>